<reference evidence="4 5" key="1">
    <citation type="submission" date="2020-11" db="EMBL/GenBank/DDBJ databases">
        <authorList>
            <person name="Lassalle F."/>
        </authorList>
    </citation>
    <scope>NUCLEOTIDE SEQUENCE [LARGE SCALE GENOMIC DNA]</scope>
    <source>
        <strain evidence="4 5">JC140</strain>
    </source>
</reference>
<sequence>MKVLIVEDEALLAMELEYEVEAAGHEVVAQAASLGAAINAVEKTRVDLALVDIQLLDGPTGVDVGRHLFASGIPYAFVSGNLKRIPEDFAGAIGAIEKPYTSNGIQNALRFLSDYINGDKAALPPPSLALVRKDHPTSTTPCRERSQAG</sequence>
<dbReference type="Proteomes" id="UP000606921">
    <property type="component" value="Unassembled WGS sequence"/>
</dbReference>
<comment type="caution">
    <text evidence="4">The sequence shown here is derived from an EMBL/GenBank/DDBJ whole genome shotgun (WGS) entry which is preliminary data.</text>
</comment>
<dbReference type="PROSITE" id="PS50110">
    <property type="entry name" value="RESPONSE_REGULATORY"/>
    <property type="match status" value="1"/>
</dbReference>
<keyword evidence="1" id="KW-0597">Phosphoprotein</keyword>
<feature type="modified residue" description="4-aspartylphosphate" evidence="1">
    <location>
        <position position="52"/>
    </location>
</feature>
<evidence type="ECO:0000313" key="5">
    <source>
        <dbReference type="Proteomes" id="UP000606921"/>
    </source>
</evidence>
<feature type="compositionally biased region" description="Basic and acidic residues" evidence="2">
    <location>
        <begin position="131"/>
        <end position="149"/>
    </location>
</feature>
<dbReference type="SMART" id="SM00448">
    <property type="entry name" value="REC"/>
    <property type="match status" value="1"/>
</dbReference>
<organism evidence="4 5">
    <name type="scientific">Pseudorhizobium endolithicum</name>
    <dbReference type="NCBI Taxonomy" id="1191678"/>
    <lineage>
        <taxon>Bacteria</taxon>
        <taxon>Pseudomonadati</taxon>
        <taxon>Pseudomonadota</taxon>
        <taxon>Alphaproteobacteria</taxon>
        <taxon>Hyphomicrobiales</taxon>
        <taxon>Rhizobiaceae</taxon>
        <taxon>Rhizobium/Agrobacterium group</taxon>
        <taxon>Pseudorhizobium</taxon>
    </lineage>
</organism>
<dbReference type="SUPFAM" id="SSF52172">
    <property type="entry name" value="CheY-like"/>
    <property type="match status" value="1"/>
</dbReference>
<feature type="region of interest" description="Disordered" evidence="2">
    <location>
        <begin position="127"/>
        <end position="149"/>
    </location>
</feature>
<accession>A0ABN7JKH4</accession>
<protein>
    <submittedName>
        <fullName evidence="4">Response regulator</fullName>
    </submittedName>
</protein>
<name>A0ABN7JKH4_9HYPH</name>
<dbReference type="InterPro" id="IPR001789">
    <property type="entry name" value="Sig_transdc_resp-reg_receiver"/>
</dbReference>
<dbReference type="Pfam" id="PF00072">
    <property type="entry name" value="Response_reg"/>
    <property type="match status" value="1"/>
</dbReference>
<keyword evidence="5" id="KW-1185">Reference proteome</keyword>
<dbReference type="NCBIfam" id="NF009971">
    <property type="entry name" value="PRK13435.1-2"/>
    <property type="match status" value="1"/>
</dbReference>
<evidence type="ECO:0000256" key="2">
    <source>
        <dbReference type="SAM" id="MobiDB-lite"/>
    </source>
</evidence>
<dbReference type="RefSeq" id="WP_142592437.1">
    <property type="nucleotide sequence ID" value="NZ_CABFWF030000011.1"/>
</dbReference>
<evidence type="ECO:0000256" key="1">
    <source>
        <dbReference type="PROSITE-ProRule" id="PRU00169"/>
    </source>
</evidence>
<evidence type="ECO:0000259" key="3">
    <source>
        <dbReference type="PROSITE" id="PS50110"/>
    </source>
</evidence>
<feature type="domain" description="Response regulatory" evidence="3">
    <location>
        <begin position="2"/>
        <end position="113"/>
    </location>
</feature>
<dbReference type="InterPro" id="IPR011006">
    <property type="entry name" value="CheY-like_superfamily"/>
</dbReference>
<evidence type="ECO:0000313" key="4">
    <source>
        <dbReference type="EMBL" id="CAD7035156.1"/>
    </source>
</evidence>
<gene>
    <name evidence="4" type="ORF">REJC140_03373</name>
</gene>
<dbReference type="Gene3D" id="3.40.50.2300">
    <property type="match status" value="1"/>
</dbReference>
<dbReference type="EMBL" id="CABFWF030000011">
    <property type="protein sequence ID" value="CAD7035156.1"/>
    <property type="molecule type" value="Genomic_DNA"/>
</dbReference>
<proteinExistence type="predicted"/>